<sequence length="149" mass="17836">MFTRKEYIDILLESIRFCQATKGLQVYAWVLMSNHIHMIVSTNKDSLSDIIRDFKKYISKKIFEAIKDNPRESRKSWLLWLLKKEDKIWFWKEGYHGEEIFSQEFFDTKLNYIHLNPVRAGLVEKEEEFLYSSCGEIYGVRKSLLELAV</sequence>
<accession>A0ABW4ZHZ5</accession>
<dbReference type="InterPro" id="IPR002686">
    <property type="entry name" value="Transposase_17"/>
</dbReference>
<dbReference type="SUPFAM" id="SSF143422">
    <property type="entry name" value="Transposase IS200-like"/>
    <property type="match status" value="1"/>
</dbReference>
<feature type="domain" description="Transposase IS200-like" evidence="1">
    <location>
        <begin position="1"/>
        <end position="116"/>
    </location>
</feature>
<reference evidence="3" key="1">
    <citation type="journal article" date="2019" name="Int. J. Syst. Evol. Microbiol.">
        <title>The Global Catalogue of Microorganisms (GCM) 10K type strain sequencing project: providing services to taxonomists for standard genome sequencing and annotation.</title>
        <authorList>
            <consortium name="The Broad Institute Genomics Platform"/>
            <consortium name="The Broad Institute Genome Sequencing Center for Infectious Disease"/>
            <person name="Wu L."/>
            <person name="Ma J."/>
        </authorList>
    </citation>
    <scope>NUCLEOTIDE SEQUENCE [LARGE SCALE GENOMIC DNA]</scope>
    <source>
        <strain evidence="3">KCTC 42217</strain>
    </source>
</reference>
<dbReference type="InterPro" id="IPR052715">
    <property type="entry name" value="RAYT_transposase"/>
</dbReference>
<name>A0ABW4ZHZ5_9SPHI</name>
<organism evidence="2 3">
    <name type="scientific">Paradesertivirga mongoliensis</name>
    <dbReference type="NCBI Taxonomy" id="2100740"/>
    <lineage>
        <taxon>Bacteria</taxon>
        <taxon>Pseudomonadati</taxon>
        <taxon>Bacteroidota</taxon>
        <taxon>Sphingobacteriia</taxon>
        <taxon>Sphingobacteriales</taxon>
        <taxon>Sphingobacteriaceae</taxon>
        <taxon>Paradesertivirga</taxon>
    </lineage>
</organism>
<dbReference type="EMBL" id="JBHUHZ010000001">
    <property type="protein sequence ID" value="MFD2161514.1"/>
    <property type="molecule type" value="Genomic_DNA"/>
</dbReference>
<dbReference type="Gene3D" id="3.30.70.1290">
    <property type="entry name" value="Transposase IS200-like"/>
    <property type="match status" value="1"/>
</dbReference>
<evidence type="ECO:0000313" key="3">
    <source>
        <dbReference type="Proteomes" id="UP001597387"/>
    </source>
</evidence>
<gene>
    <name evidence="2" type="ORF">ACFSJU_03865</name>
</gene>
<dbReference type="PANTHER" id="PTHR36966:SF1">
    <property type="entry name" value="REP-ASSOCIATED TYROSINE TRANSPOSASE"/>
    <property type="match status" value="1"/>
</dbReference>
<proteinExistence type="predicted"/>
<protein>
    <submittedName>
        <fullName evidence="2">Transposase</fullName>
    </submittedName>
</protein>
<dbReference type="NCBIfam" id="NF047646">
    <property type="entry name" value="REP_Tyr_transpos"/>
    <property type="match status" value="1"/>
</dbReference>
<dbReference type="Proteomes" id="UP001597387">
    <property type="component" value="Unassembled WGS sequence"/>
</dbReference>
<dbReference type="SMART" id="SM01321">
    <property type="entry name" value="Y1_Tnp"/>
    <property type="match status" value="1"/>
</dbReference>
<dbReference type="InterPro" id="IPR036515">
    <property type="entry name" value="Transposase_17_sf"/>
</dbReference>
<dbReference type="RefSeq" id="WP_255900184.1">
    <property type="nucleotide sequence ID" value="NZ_JBHUHZ010000001.1"/>
</dbReference>
<evidence type="ECO:0000259" key="1">
    <source>
        <dbReference type="SMART" id="SM01321"/>
    </source>
</evidence>
<evidence type="ECO:0000313" key="2">
    <source>
        <dbReference type="EMBL" id="MFD2161514.1"/>
    </source>
</evidence>
<dbReference type="PANTHER" id="PTHR36966">
    <property type="entry name" value="REP-ASSOCIATED TYROSINE TRANSPOSASE"/>
    <property type="match status" value="1"/>
</dbReference>
<comment type="caution">
    <text evidence="2">The sequence shown here is derived from an EMBL/GenBank/DDBJ whole genome shotgun (WGS) entry which is preliminary data.</text>
</comment>
<keyword evidence="3" id="KW-1185">Reference proteome</keyword>
<dbReference type="Pfam" id="PF01797">
    <property type="entry name" value="Y1_Tnp"/>
    <property type="match status" value="1"/>
</dbReference>